<sequence length="352" mass="37107">MQVEQSEPVFAVGAAKALSVENTEPLTLTSGVANVLSDYEGEKSVGEIAVAKSQTNMVTAGQQEEPQEEDTDICGYSNLGIAVVDDTLNIRENASTDSDIVGKMTPNAACEIVGTEGEWTQITSGNVTGYVKSEYIVSGDEARTIAEGEKKLIATVNTDTLRVRTQATTDAEILALVGNGEQITALSQAQDGWVQVEVDDVQGYVSAEFVDLSETLPTAQSMTELKYGSGVSDARVSLVAYACQFVGNPYVWGGTSLTNGADCSGFTLSIFAKYGIYLPHSSRAQPNCGTIISASDAQPGDLFFYGSGNSISHVAIYIGNGQIVHASNETTGIIISNAFYRTPICVSNVLGN</sequence>
<dbReference type="PROSITE" id="PS51781">
    <property type="entry name" value="SH3B"/>
    <property type="match status" value="1"/>
</dbReference>
<dbReference type="GO" id="GO:0006508">
    <property type="term" value="P:proteolysis"/>
    <property type="evidence" value="ECO:0007669"/>
    <property type="project" value="UniProtKB-KW"/>
</dbReference>
<dbReference type="AlphaFoldDB" id="A0A6L5YQC9"/>
<organism evidence="7 8">
    <name type="scientific">Roseburia porci</name>
    <dbReference type="NCBI Taxonomy" id="2605790"/>
    <lineage>
        <taxon>Bacteria</taxon>
        <taxon>Bacillati</taxon>
        <taxon>Bacillota</taxon>
        <taxon>Clostridia</taxon>
        <taxon>Lachnospirales</taxon>
        <taxon>Lachnospiraceae</taxon>
        <taxon>Roseburia</taxon>
    </lineage>
</organism>
<dbReference type="InterPro" id="IPR038765">
    <property type="entry name" value="Papain-like_cys_pep_sf"/>
</dbReference>
<keyword evidence="8" id="KW-1185">Reference proteome</keyword>
<evidence type="ECO:0000256" key="4">
    <source>
        <dbReference type="ARBA" id="ARBA00022807"/>
    </source>
</evidence>
<keyword evidence="4" id="KW-0788">Thiol protease</keyword>
<feature type="domain" description="NlpC/P60" evidence="6">
    <location>
        <begin position="232"/>
        <end position="352"/>
    </location>
</feature>
<dbReference type="Pfam" id="PF00877">
    <property type="entry name" value="NLPC_P60"/>
    <property type="match status" value="1"/>
</dbReference>
<dbReference type="SUPFAM" id="SSF50044">
    <property type="entry name" value="SH3-domain"/>
    <property type="match status" value="1"/>
</dbReference>
<dbReference type="PANTHER" id="PTHR47053:SF1">
    <property type="entry name" value="MUREIN DD-ENDOPEPTIDASE MEPH-RELATED"/>
    <property type="match status" value="1"/>
</dbReference>
<evidence type="ECO:0000256" key="3">
    <source>
        <dbReference type="ARBA" id="ARBA00022801"/>
    </source>
</evidence>
<dbReference type="InterPro" id="IPR000064">
    <property type="entry name" value="NLP_P60_dom"/>
</dbReference>
<dbReference type="Proteomes" id="UP000474024">
    <property type="component" value="Unassembled WGS sequence"/>
</dbReference>
<evidence type="ECO:0000313" key="7">
    <source>
        <dbReference type="EMBL" id="MST74066.1"/>
    </source>
</evidence>
<dbReference type="InterPro" id="IPR003646">
    <property type="entry name" value="SH3-like_bac-type"/>
</dbReference>
<keyword evidence="3" id="KW-0378">Hydrolase</keyword>
<comment type="caution">
    <text evidence="7">The sequence shown here is derived from an EMBL/GenBank/DDBJ whole genome shotgun (WGS) entry which is preliminary data.</text>
</comment>
<dbReference type="InterPro" id="IPR051202">
    <property type="entry name" value="Peptidase_C40"/>
</dbReference>
<gene>
    <name evidence="7" type="ORF">FYJ75_03305</name>
</gene>
<accession>A0A6L5YQC9</accession>
<evidence type="ECO:0000259" key="5">
    <source>
        <dbReference type="PROSITE" id="PS51781"/>
    </source>
</evidence>
<dbReference type="PANTHER" id="PTHR47053">
    <property type="entry name" value="MUREIN DD-ENDOPEPTIDASE MEPH-RELATED"/>
    <property type="match status" value="1"/>
</dbReference>
<dbReference type="Gene3D" id="3.90.1720.10">
    <property type="entry name" value="endopeptidase domain like (from Nostoc punctiforme)"/>
    <property type="match status" value="1"/>
</dbReference>
<dbReference type="Pfam" id="PF08239">
    <property type="entry name" value="SH3_3"/>
    <property type="match status" value="2"/>
</dbReference>
<protein>
    <submittedName>
        <fullName evidence="7">SH3 domain-containing protein</fullName>
    </submittedName>
</protein>
<reference evidence="7 8" key="1">
    <citation type="submission" date="2019-08" db="EMBL/GenBank/DDBJ databases">
        <title>In-depth cultivation of the pig gut microbiome towards novel bacterial diversity and tailored functional studies.</title>
        <authorList>
            <person name="Wylensek D."/>
            <person name="Hitch T.C.A."/>
            <person name="Clavel T."/>
        </authorList>
    </citation>
    <scope>NUCLEOTIDE SEQUENCE [LARGE SCALE GENOMIC DNA]</scope>
    <source>
        <strain evidence="7 8">MUC/MUC-530-WT-4D</strain>
    </source>
</reference>
<dbReference type="PROSITE" id="PS51935">
    <property type="entry name" value="NLPC_P60"/>
    <property type="match status" value="1"/>
</dbReference>
<dbReference type="SUPFAM" id="SSF54001">
    <property type="entry name" value="Cysteine proteinases"/>
    <property type="match status" value="1"/>
</dbReference>
<name>A0A6L5YQC9_9FIRM</name>
<evidence type="ECO:0000256" key="2">
    <source>
        <dbReference type="ARBA" id="ARBA00022670"/>
    </source>
</evidence>
<comment type="similarity">
    <text evidence="1">Belongs to the peptidase C40 family.</text>
</comment>
<evidence type="ECO:0000313" key="8">
    <source>
        <dbReference type="Proteomes" id="UP000474024"/>
    </source>
</evidence>
<keyword evidence="2" id="KW-0645">Protease</keyword>
<proteinExistence type="inferred from homology"/>
<dbReference type="SMART" id="SM00287">
    <property type="entry name" value="SH3b"/>
    <property type="match status" value="2"/>
</dbReference>
<dbReference type="InterPro" id="IPR036028">
    <property type="entry name" value="SH3-like_dom_sf"/>
</dbReference>
<dbReference type="Gene3D" id="2.30.30.40">
    <property type="entry name" value="SH3 Domains"/>
    <property type="match status" value="2"/>
</dbReference>
<evidence type="ECO:0000256" key="1">
    <source>
        <dbReference type="ARBA" id="ARBA00007074"/>
    </source>
</evidence>
<evidence type="ECO:0000259" key="6">
    <source>
        <dbReference type="PROSITE" id="PS51935"/>
    </source>
</evidence>
<dbReference type="GO" id="GO:0008234">
    <property type="term" value="F:cysteine-type peptidase activity"/>
    <property type="evidence" value="ECO:0007669"/>
    <property type="project" value="UniProtKB-KW"/>
</dbReference>
<feature type="domain" description="SH3b" evidence="5">
    <location>
        <begin position="77"/>
        <end position="140"/>
    </location>
</feature>
<dbReference type="EMBL" id="VUNI01000003">
    <property type="protein sequence ID" value="MST74066.1"/>
    <property type="molecule type" value="Genomic_DNA"/>
</dbReference>